<dbReference type="Proteomes" id="UP000321491">
    <property type="component" value="Unassembled WGS sequence"/>
</dbReference>
<dbReference type="InterPro" id="IPR020084">
    <property type="entry name" value="NUDIX_hydrolase_CS"/>
</dbReference>
<feature type="domain" description="Nudix hydrolase" evidence="3">
    <location>
        <begin position="3"/>
        <end position="132"/>
    </location>
</feature>
<dbReference type="PANTHER" id="PTHR43046">
    <property type="entry name" value="GDP-MANNOSE MANNOSYL HYDROLASE"/>
    <property type="match status" value="1"/>
</dbReference>
<dbReference type="AlphaFoldDB" id="A0A511UZ25"/>
<evidence type="ECO:0000313" key="4">
    <source>
        <dbReference type="EMBL" id="GEN31894.1"/>
    </source>
</evidence>
<organism evidence="4 5">
    <name type="scientific">Cerasibacillus quisquiliarum</name>
    <dbReference type="NCBI Taxonomy" id="227865"/>
    <lineage>
        <taxon>Bacteria</taxon>
        <taxon>Bacillati</taxon>
        <taxon>Bacillota</taxon>
        <taxon>Bacilli</taxon>
        <taxon>Bacillales</taxon>
        <taxon>Bacillaceae</taxon>
        <taxon>Cerasibacillus</taxon>
    </lineage>
</organism>
<dbReference type="PROSITE" id="PS00893">
    <property type="entry name" value="NUDIX_BOX"/>
    <property type="match status" value="1"/>
</dbReference>
<evidence type="ECO:0000313" key="5">
    <source>
        <dbReference type="Proteomes" id="UP000321491"/>
    </source>
</evidence>
<dbReference type="RefSeq" id="WP_146938274.1">
    <property type="nucleotide sequence ID" value="NZ_BJXW01000025.1"/>
</dbReference>
<dbReference type="CDD" id="cd02883">
    <property type="entry name" value="NUDIX_Hydrolase"/>
    <property type="match status" value="1"/>
</dbReference>
<comment type="cofactor">
    <cofactor evidence="1">
        <name>Mg(2+)</name>
        <dbReference type="ChEBI" id="CHEBI:18420"/>
    </cofactor>
</comment>
<proteinExistence type="predicted"/>
<dbReference type="InterPro" id="IPR015797">
    <property type="entry name" value="NUDIX_hydrolase-like_dom_sf"/>
</dbReference>
<gene>
    <name evidence="4" type="primary">nudG</name>
    <name evidence="4" type="ORF">CQU01_21320</name>
</gene>
<dbReference type="GO" id="GO:0016787">
    <property type="term" value="F:hydrolase activity"/>
    <property type="evidence" value="ECO:0007669"/>
    <property type="project" value="UniProtKB-KW"/>
</dbReference>
<name>A0A511UZ25_9BACI</name>
<dbReference type="Gene3D" id="3.90.79.10">
    <property type="entry name" value="Nucleoside Triphosphate Pyrophosphohydrolase"/>
    <property type="match status" value="1"/>
</dbReference>
<sequence length="141" mass="16431">MKTWFGAAAVCINENFEILMVKQGLPDEEKKWTIPSGGKEPDETFASCCLRELYEETGYEGVVERLLYIKTDVIQDNQVEVHYYEVTITGGEKNIQDPDQLIYEIDWKSAREIQHIKLSFPKDRAFLLDYIEQKRKTTEGM</sequence>
<dbReference type="InterPro" id="IPR000086">
    <property type="entry name" value="NUDIX_hydrolase_dom"/>
</dbReference>
<dbReference type="PROSITE" id="PS51462">
    <property type="entry name" value="NUDIX"/>
    <property type="match status" value="1"/>
</dbReference>
<dbReference type="PANTHER" id="PTHR43046:SF2">
    <property type="entry name" value="8-OXO-DGTP DIPHOSPHATASE-RELATED"/>
    <property type="match status" value="1"/>
</dbReference>
<protein>
    <submittedName>
        <fullName evidence="4">DNA mismatch repair protein MutT</fullName>
    </submittedName>
</protein>
<dbReference type="SUPFAM" id="SSF55811">
    <property type="entry name" value="Nudix"/>
    <property type="match status" value="1"/>
</dbReference>
<dbReference type="OrthoDB" id="9804563at2"/>
<evidence type="ECO:0000256" key="1">
    <source>
        <dbReference type="ARBA" id="ARBA00001946"/>
    </source>
</evidence>
<comment type="caution">
    <text evidence="4">The sequence shown here is derived from an EMBL/GenBank/DDBJ whole genome shotgun (WGS) entry which is preliminary data.</text>
</comment>
<dbReference type="Pfam" id="PF00293">
    <property type="entry name" value="NUDIX"/>
    <property type="match status" value="1"/>
</dbReference>
<evidence type="ECO:0000259" key="3">
    <source>
        <dbReference type="PROSITE" id="PS51462"/>
    </source>
</evidence>
<accession>A0A511UZ25</accession>
<reference evidence="4 5" key="1">
    <citation type="submission" date="2019-07" db="EMBL/GenBank/DDBJ databases">
        <title>Whole genome shotgun sequence of Cerasibacillus quisquiliarum NBRC 102429.</title>
        <authorList>
            <person name="Hosoyama A."/>
            <person name="Uohara A."/>
            <person name="Ohji S."/>
            <person name="Ichikawa N."/>
        </authorList>
    </citation>
    <scope>NUCLEOTIDE SEQUENCE [LARGE SCALE GENOMIC DNA]</scope>
    <source>
        <strain evidence="4 5">NBRC 102429</strain>
    </source>
</reference>
<keyword evidence="5" id="KW-1185">Reference proteome</keyword>
<keyword evidence="2" id="KW-0378">Hydrolase</keyword>
<evidence type="ECO:0000256" key="2">
    <source>
        <dbReference type="ARBA" id="ARBA00022801"/>
    </source>
</evidence>
<dbReference type="EMBL" id="BJXW01000025">
    <property type="protein sequence ID" value="GEN31894.1"/>
    <property type="molecule type" value="Genomic_DNA"/>
</dbReference>